<evidence type="ECO:0000259" key="1">
    <source>
        <dbReference type="PROSITE" id="PS50879"/>
    </source>
</evidence>
<dbReference type="InterPro" id="IPR002156">
    <property type="entry name" value="RNaseH_domain"/>
</dbReference>
<dbReference type="SUPFAM" id="SSF53098">
    <property type="entry name" value="Ribonuclease H-like"/>
    <property type="match status" value="1"/>
</dbReference>
<gene>
    <name evidence="2" type="ORF">SVUK_LOCUS4904</name>
</gene>
<sequence>MGLRDLIIRTDSARLVLSAENWLPIWHRNGWRNSLHKPIAEAELWKEIWYLKKKIKVFWELMDPPDYNDKEAAKRLFAK</sequence>
<dbReference type="InterPro" id="IPR012337">
    <property type="entry name" value="RNaseH-like_sf"/>
</dbReference>
<reference evidence="2 3" key="1">
    <citation type="submission" date="2018-11" db="EMBL/GenBank/DDBJ databases">
        <authorList>
            <consortium name="Pathogen Informatics"/>
        </authorList>
    </citation>
    <scope>NUCLEOTIDE SEQUENCE [LARGE SCALE GENOMIC DNA]</scope>
</reference>
<dbReference type="Pfam" id="PF00075">
    <property type="entry name" value="RNase_H"/>
    <property type="match status" value="1"/>
</dbReference>
<keyword evidence="3" id="KW-1185">Reference proteome</keyword>
<dbReference type="OrthoDB" id="407198at2759"/>
<accession>A0A3P7IJP9</accession>
<feature type="domain" description="RNase H type-1" evidence="1">
    <location>
        <begin position="1"/>
        <end position="79"/>
    </location>
</feature>
<proteinExistence type="predicted"/>
<dbReference type="PROSITE" id="PS50879">
    <property type="entry name" value="RNASE_H_1"/>
    <property type="match status" value="1"/>
</dbReference>
<name>A0A3P7IJP9_STRVU</name>
<evidence type="ECO:0000313" key="2">
    <source>
        <dbReference type="EMBL" id="VDM69906.1"/>
    </source>
</evidence>
<dbReference type="Proteomes" id="UP000270094">
    <property type="component" value="Unassembled WGS sequence"/>
</dbReference>
<dbReference type="InterPro" id="IPR036397">
    <property type="entry name" value="RNaseH_sf"/>
</dbReference>
<dbReference type="Gene3D" id="3.30.420.10">
    <property type="entry name" value="Ribonuclease H-like superfamily/Ribonuclease H"/>
    <property type="match status" value="1"/>
</dbReference>
<evidence type="ECO:0000313" key="3">
    <source>
        <dbReference type="Proteomes" id="UP000270094"/>
    </source>
</evidence>
<protein>
    <recommendedName>
        <fullName evidence="1">RNase H type-1 domain-containing protein</fullName>
    </recommendedName>
</protein>
<dbReference type="GO" id="GO:0004523">
    <property type="term" value="F:RNA-DNA hybrid ribonuclease activity"/>
    <property type="evidence" value="ECO:0007669"/>
    <property type="project" value="InterPro"/>
</dbReference>
<organism evidence="2 3">
    <name type="scientific">Strongylus vulgaris</name>
    <name type="common">Blood worm</name>
    <dbReference type="NCBI Taxonomy" id="40348"/>
    <lineage>
        <taxon>Eukaryota</taxon>
        <taxon>Metazoa</taxon>
        <taxon>Ecdysozoa</taxon>
        <taxon>Nematoda</taxon>
        <taxon>Chromadorea</taxon>
        <taxon>Rhabditida</taxon>
        <taxon>Rhabditina</taxon>
        <taxon>Rhabditomorpha</taxon>
        <taxon>Strongyloidea</taxon>
        <taxon>Strongylidae</taxon>
        <taxon>Strongylus</taxon>
    </lineage>
</organism>
<dbReference type="GO" id="GO:0003676">
    <property type="term" value="F:nucleic acid binding"/>
    <property type="evidence" value="ECO:0007669"/>
    <property type="project" value="InterPro"/>
</dbReference>
<dbReference type="AlphaFoldDB" id="A0A3P7IJP9"/>
<dbReference type="EMBL" id="UYYB01014020">
    <property type="protein sequence ID" value="VDM69906.1"/>
    <property type="molecule type" value="Genomic_DNA"/>
</dbReference>